<dbReference type="PANTHER" id="PTHR10114">
    <property type="entry name" value="60S RIBOSOMAL PROTEIN L36"/>
    <property type="match status" value="1"/>
</dbReference>
<evidence type="ECO:0000256" key="3">
    <source>
        <dbReference type="ARBA" id="ARBA00023274"/>
    </source>
</evidence>
<dbReference type="GO" id="GO:0005840">
    <property type="term" value="C:ribosome"/>
    <property type="evidence" value="ECO:0007669"/>
    <property type="project" value="UniProtKB-KW"/>
</dbReference>
<organism evidence="5 6">
    <name type="scientific">Pichia kluyveri</name>
    <name type="common">Yeast</name>
    <dbReference type="NCBI Taxonomy" id="36015"/>
    <lineage>
        <taxon>Eukaryota</taxon>
        <taxon>Fungi</taxon>
        <taxon>Dikarya</taxon>
        <taxon>Ascomycota</taxon>
        <taxon>Saccharomycotina</taxon>
        <taxon>Pichiomycetes</taxon>
        <taxon>Pichiales</taxon>
        <taxon>Pichiaceae</taxon>
        <taxon>Pichia</taxon>
    </lineage>
</organism>
<keyword evidence="3 4" id="KW-0687">Ribonucleoprotein</keyword>
<dbReference type="Pfam" id="PF01158">
    <property type="entry name" value="Ribosomal_L36e"/>
    <property type="match status" value="1"/>
</dbReference>
<keyword evidence="2 4" id="KW-0689">Ribosomal protein</keyword>
<keyword evidence="6" id="KW-1185">Reference proteome</keyword>
<dbReference type="PROSITE" id="PS01190">
    <property type="entry name" value="RIBOSOMAL_L36E"/>
    <property type="match status" value="1"/>
</dbReference>
<reference evidence="5 6" key="1">
    <citation type="journal article" date="2023" name="Elife">
        <title>Identification of key yeast species and microbe-microbe interactions impacting larval growth of Drosophila in the wild.</title>
        <authorList>
            <person name="Mure A."/>
            <person name="Sugiura Y."/>
            <person name="Maeda R."/>
            <person name="Honda K."/>
            <person name="Sakurai N."/>
            <person name="Takahashi Y."/>
            <person name="Watada M."/>
            <person name="Katoh T."/>
            <person name="Gotoh A."/>
            <person name="Gotoh Y."/>
            <person name="Taniguchi I."/>
            <person name="Nakamura K."/>
            <person name="Hayashi T."/>
            <person name="Katayama T."/>
            <person name="Uemura T."/>
            <person name="Hattori Y."/>
        </authorList>
    </citation>
    <scope>NUCLEOTIDE SEQUENCE [LARGE SCALE GENOMIC DNA]</scope>
    <source>
        <strain evidence="5 6">PK-24</strain>
    </source>
</reference>
<dbReference type="Proteomes" id="UP001378960">
    <property type="component" value="Unassembled WGS sequence"/>
</dbReference>
<gene>
    <name evidence="5" type="ORF">DAPK24_029530</name>
</gene>
<dbReference type="InterPro" id="IPR038097">
    <property type="entry name" value="Ribosomal_eL36_sf"/>
</dbReference>
<evidence type="ECO:0000313" key="6">
    <source>
        <dbReference type="Proteomes" id="UP001378960"/>
    </source>
</evidence>
<evidence type="ECO:0000256" key="1">
    <source>
        <dbReference type="ARBA" id="ARBA00006509"/>
    </source>
</evidence>
<accession>A0AAV5R6B0</accession>
<dbReference type="AlphaFoldDB" id="A0AAV5R6B0"/>
<name>A0AAV5R6B0_PICKL</name>
<dbReference type="GO" id="GO:0006412">
    <property type="term" value="P:translation"/>
    <property type="evidence" value="ECO:0007669"/>
    <property type="project" value="InterPro"/>
</dbReference>
<evidence type="ECO:0000313" key="5">
    <source>
        <dbReference type="EMBL" id="GMM46378.1"/>
    </source>
</evidence>
<dbReference type="FunFam" id="1.10.10.1760:FF:000003">
    <property type="entry name" value="60S ribosomal protein L36"/>
    <property type="match status" value="1"/>
</dbReference>
<dbReference type="GO" id="GO:0003735">
    <property type="term" value="F:structural constituent of ribosome"/>
    <property type="evidence" value="ECO:0007669"/>
    <property type="project" value="InterPro"/>
</dbReference>
<comment type="caution">
    <text evidence="5">The sequence shown here is derived from an EMBL/GenBank/DDBJ whole genome shotgun (WGS) entry which is preliminary data.</text>
</comment>
<dbReference type="EMBL" id="BTGB01000003">
    <property type="protein sequence ID" value="GMM46378.1"/>
    <property type="molecule type" value="Genomic_DNA"/>
</dbReference>
<proteinExistence type="inferred from homology"/>
<evidence type="ECO:0000256" key="4">
    <source>
        <dbReference type="RuleBase" id="RU000665"/>
    </source>
</evidence>
<comment type="similarity">
    <text evidence="1 4">Belongs to the eukaryotic ribosomal protein eL36 family.</text>
</comment>
<protein>
    <recommendedName>
        <fullName evidence="4">60S ribosomal protein L36</fullName>
    </recommendedName>
</protein>
<sequence>MAASGIILGSNKGHKVEAKAVVTPRQSYKKGSKSNRTTFVRSLIREVAGLAPYERRVVDLIRNSGEKRAKKFAKKRLGTQKRAIAKVEEMSNIIAQSRKH</sequence>
<dbReference type="InterPro" id="IPR000509">
    <property type="entry name" value="Ribosomal_eL36"/>
</dbReference>
<evidence type="ECO:0000256" key="2">
    <source>
        <dbReference type="ARBA" id="ARBA00022980"/>
    </source>
</evidence>
<dbReference type="GO" id="GO:1990904">
    <property type="term" value="C:ribonucleoprotein complex"/>
    <property type="evidence" value="ECO:0007669"/>
    <property type="project" value="UniProtKB-KW"/>
</dbReference>
<dbReference type="Gene3D" id="1.10.10.1760">
    <property type="entry name" value="60S ribosomal protein L36"/>
    <property type="match status" value="1"/>
</dbReference>